<organism evidence="3 4">
    <name type="scientific">Rubroshorea leprosula</name>
    <dbReference type="NCBI Taxonomy" id="152421"/>
    <lineage>
        <taxon>Eukaryota</taxon>
        <taxon>Viridiplantae</taxon>
        <taxon>Streptophyta</taxon>
        <taxon>Embryophyta</taxon>
        <taxon>Tracheophyta</taxon>
        <taxon>Spermatophyta</taxon>
        <taxon>Magnoliopsida</taxon>
        <taxon>eudicotyledons</taxon>
        <taxon>Gunneridae</taxon>
        <taxon>Pentapetalae</taxon>
        <taxon>rosids</taxon>
        <taxon>malvids</taxon>
        <taxon>Malvales</taxon>
        <taxon>Dipterocarpaceae</taxon>
        <taxon>Rubroshorea</taxon>
    </lineage>
</organism>
<feature type="region of interest" description="Disordered" evidence="1">
    <location>
        <begin position="360"/>
        <end position="437"/>
    </location>
</feature>
<sequence>MDSGNSGSIQSSSGGSEEYDSRAADSISAFLNNTPSIPNHNQPPPHNQTHSSASMFDSLYFDPSSRSSANPNSLLNLDMVWAKGLRSESNCNELGGFMAATPTTQQLLTNQQGQNRGGGGFPPAHISQGVPEKGTVSGSVSGTSDQIANNNNTSNNMVRNPKKRSRASRRAPTTVLTTDTTNFRAMVQEFTGIPAPPFTSPFPRSRLDLFGMASSMRSTPHLDPSHPPYLLRPYPQKIQQPQFVSSSSSMVDAIAATTRTNNNGTSSSTSINFQLPSDQLGLLKQPPPQNLLQNPVLNFQSLLQPPPKYPLSDSGILGTKLQGSLDIPSSDSSLRMGVLDEFGLSHGHGGTTLSGLQNMISPDGSLPRSDNITNPPRWGDAGAGSHENHDQGLLKSIHGNGKLSFSGSSSDFRGGKGPENATTRGEGMVESWICSSD</sequence>
<feature type="compositionally biased region" description="Low complexity" evidence="1">
    <location>
        <begin position="1"/>
        <end position="16"/>
    </location>
</feature>
<keyword evidence="4" id="KW-1185">Reference proteome</keyword>
<reference evidence="3 4" key="1">
    <citation type="journal article" date="2021" name="Commun. Biol.">
        <title>The genome of Shorea leprosula (Dipterocarpaceae) highlights the ecological relevance of drought in aseasonal tropical rainforests.</title>
        <authorList>
            <person name="Ng K.K.S."/>
            <person name="Kobayashi M.J."/>
            <person name="Fawcett J.A."/>
            <person name="Hatakeyama M."/>
            <person name="Paape T."/>
            <person name="Ng C.H."/>
            <person name="Ang C.C."/>
            <person name="Tnah L.H."/>
            <person name="Lee C.T."/>
            <person name="Nishiyama T."/>
            <person name="Sese J."/>
            <person name="O'Brien M.J."/>
            <person name="Copetti D."/>
            <person name="Mohd Noor M.I."/>
            <person name="Ong R.C."/>
            <person name="Putra M."/>
            <person name="Sireger I.Z."/>
            <person name="Indrioko S."/>
            <person name="Kosugi Y."/>
            <person name="Izuno A."/>
            <person name="Isagi Y."/>
            <person name="Lee S.L."/>
            <person name="Shimizu K.K."/>
        </authorList>
    </citation>
    <scope>NUCLEOTIDE SEQUENCE [LARGE SCALE GENOMIC DNA]</scope>
    <source>
        <strain evidence="3">214</strain>
    </source>
</reference>
<dbReference type="PANTHER" id="PTHR33179:SF4">
    <property type="entry name" value="VQ MOTIF-CONTAINING PROTEIN"/>
    <property type="match status" value="1"/>
</dbReference>
<dbReference type="PANTHER" id="PTHR33179">
    <property type="entry name" value="VQ MOTIF-CONTAINING PROTEIN"/>
    <property type="match status" value="1"/>
</dbReference>
<feature type="compositionally biased region" description="Basic residues" evidence="1">
    <location>
        <begin position="160"/>
        <end position="169"/>
    </location>
</feature>
<feature type="region of interest" description="Disordered" evidence="1">
    <location>
        <begin position="110"/>
        <end position="173"/>
    </location>
</feature>
<dbReference type="Proteomes" id="UP001054252">
    <property type="component" value="Unassembled WGS sequence"/>
</dbReference>
<proteinExistence type="predicted"/>
<name>A0AAV5KL66_9ROSI</name>
<feature type="region of interest" description="Disordered" evidence="1">
    <location>
        <begin position="1"/>
        <end position="53"/>
    </location>
</feature>
<evidence type="ECO:0000256" key="1">
    <source>
        <dbReference type="SAM" id="MobiDB-lite"/>
    </source>
</evidence>
<feature type="compositionally biased region" description="Low complexity" evidence="1">
    <location>
        <begin position="399"/>
        <end position="412"/>
    </location>
</feature>
<comment type="caution">
    <text evidence="3">The sequence shown here is derived from an EMBL/GenBank/DDBJ whole genome shotgun (WGS) entry which is preliminary data.</text>
</comment>
<dbReference type="AlphaFoldDB" id="A0AAV5KL66"/>
<evidence type="ECO:0000259" key="2">
    <source>
        <dbReference type="Pfam" id="PF05678"/>
    </source>
</evidence>
<feature type="domain" description="VQ" evidence="2">
    <location>
        <begin position="170"/>
        <end position="197"/>
    </location>
</feature>
<feature type="compositionally biased region" description="Low complexity" evidence="1">
    <location>
        <begin position="134"/>
        <end position="159"/>
    </location>
</feature>
<dbReference type="InterPro" id="IPR008889">
    <property type="entry name" value="VQ"/>
</dbReference>
<evidence type="ECO:0000313" key="4">
    <source>
        <dbReference type="Proteomes" id="UP001054252"/>
    </source>
</evidence>
<evidence type="ECO:0000313" key="3">
    <source>
        <dbReference type="EMBL" id="GKV25360.1"/>
    </source>
</evidence>
<accession>A0AAV5KL66</accession>
<dbReference type="EMBL" id="BPVZ01000068">
    <property type="protein sequence ID" value="GKV25360.1"/>
    <property type="molecule type" value="Genomic_DNA"/>
</dbReference>
<protein>
    <recommendedName>
        <fullName evidence="2">VQ domain-containing protein</fullName>
    </recommendedName>
</protein>
<gene>
    <name evidence="3" type="ORF">SLEP1_g34809</name>
</gene>
<dbReference type="InterPro" id="IPR039609">
    <property type="entry name" value="VQ_15/22"/>
</dbReference>
<dbReference type="Pfam" id="PF05678">
    <property type="entry name" value="VQ"/>
    <property type="match status" value="1"/>
</dbReference>